<name>A0A7J6SUA2_PEROL</name>
<organism evidence="3 4">
    <name type="scientific">Perkinsus olseni</name>
    <name type="common">Perkinsus atlanticus</name>
    <dbReference type="NCBI Taxonomy" id="32597"/>
    <lineage>
        <taxon>Eukaryota</taxon>
        <taxon>Sar</taxon>
        <taxon>Alveolata</taxon>
        <taxon>Perkinsozoa</taxon>
        <taxon>Perkinsea</taxon>
        <taxon>Perkinsida</taxon>
        <taxon>Perkinsidae</taxon>
        <taxon>Perkinsus</taxon>
    </lineage>
</organism>
<proteinExistence type="predicted"/>
<gene>
    <name evidence="3" type="ORF">FOZ62_013120</name>
</gene>
<dbReference type="AlphaFoldDB" id="A0A7J6SUA2"/>
<feature type="signal peptide" evidence="2">
    <location>
        <begin position="1"/>
        <end position="15"/>
    </location>
</feature>
<sequence length="108" mass="11241">VVAIVATSLLIRALCSRDGLTSAGAVLDAKSSGGVVTLTGESKATRHHRRHDDSLGQSRPLRRSPRSSSPGMHFDMPAEKVAKVVAAAKAKMHGDDYGAASFNGQASE</sequence>
<feature type="chain" id="PRO_5029841171" evidence="2">
    <location>
        <begin position="16"/>
        <end position="108"/>
    </location>
</feature>
<protein>
    <submittedName>
        <fullName evidence="3">Uncharacterized protein</fullName>
    </submittedName>
</protein>
<evidence type="ECO:0000256" key="2">
    <source>
        <dbReference type="SAM" id="SignalP"/>
    </source>
</evidence>
<evidence type="ECO:0000313" key="4">
    <source>
        <dbReference type="Proteomes" id="UP000574390"/>
    </source>
</evidence>
<accession>A0A7J6SUA2</accession>
<feature type="non-terminal residue" evidence="3">
    <location>
        <position position="108"/>
    </location>
</feature>
<dbReference type="EMBL" id="JABANM010012575">
    <property type="protein sequence ID" value="KAF4735756.1"/>
    <property type="molecule type" value="Genomic_DNA"/>
</dbReference>
<feature type="non-terminal residue" evidence="3">
    <location>
        <position position="1"/>
    </location>
</feature>
<feature type="region of interest" description="Disordered" evidence="1">
    <location>
        <begin position="38"/>
        <end position="76"/>
    </location>
</feature>
<dbReference type="Proteomes" id="UP000574390">
    <property type="component" value="Unassembled WGS sequence"/>
</dbReference>
<evidence type="ECO:0000256" key="1">
    <source>
        <dbReference type="SAM" id="MobiDB-lite"/>
    </source>
</evidence>
<keyword evidence="2" id="KW-0732">Signal</keyword>
<reference evidence="3 4" key="1">
    <citation type="submission" date="2020-04" db="EMBL/GenBank/DDBJ databases">
        <title>Perkinsus olseni comparative genomics.</title>
        <authorList>
            <person name="Bogema D.R."/>
        </authorList>
    </citation>
    <scope>NUCLEOTIDE SEQUENCE [LARGE SCALE GENOMIC DNA]</scope>
    <source>
        <strain evidence="3">ATCC PRA-205</strain>
    </source>
</reference>
<comment type="caution">
    <text evidence="3">The sequence shown here is derived from an EMBL/GenBank/DDBJ whole genome shotgun (WGS) entry which is preliminary data.</text>
</comment>
<evidence type="ECO:0000313" key="3">
    <source>
        <dbReference type="EMBL" id="KAF4735756.1"/>
    </source>
</evidence>